<dbReference type="GO" id="GO:0050660">
    <property type="term" value="F:flavin adenine dinucleotide binding"/>
    <property type="evidence" value="ECO:0007669"/>
    <property type="project" value="InterPro"/>
</dbReference>
<dbReference type="InterPro" id="IPR006091">
    <property type="entry name" value="Acyl-CoA_Oxase/DH_mid-dom"/>
</dbReference>
<evidence type="ECO:0000259" key="7">
    <source>
        <dbReference type="Pfam" id="PF00441"/>
    </source>
</evidence>
<sequence length="377" mass="40265">MNFEHSAERRMLGDSLNRFIAQNYNLEKRQQSLQSGQGFNSGIWQQLAEMGVIGALFSEADGGYGGGGFDLALVFEAVGRGLLVEPLLGSAVLAGDAIASAGSETQKIELAQIIDGNLIAALAHDEPDSHYELNRVACRAEPQADGWCLDGTKSLVLHGEQAGLLVVSARTAGAIDDSQGISLFLVHRDTPGLEIRGSATLDGGPVAQVRLNQLLVPGSALLGTLHQGHATLERAIGRGVLALCAEALGAMEVAKVATLDYLRTRQQFGRPIGSFQALQHRMAVLLLEIEQARSAVINAASALEADRLDRERALSAAKVSIGRIGTLVAQECIQLHGGIGMTWELPLAHYAKRLVMIDHQLGDEDHHLQRYIALGKQ</sequence>
<evidence type="ECO:0000259" key="8">
    <source>
        <dbReference type="Pfam" id="PF02770"/>
    </source>
</evidence>
<dbReference type="PANTHER" id="PTHR43884:SF20">
    <property type="entry name" value="ACYL-COA DEHYDROGENASE FADE28"/>
    <property type="match status" value="1"/>
</dbReference>
<protein>
    <submittedName>
        <fullName evidence="10">Putative acyl-CoA dehydrogenase YngJ</fullName>
        <ecNumber evidence="10">1.3.99.-</ecNumber>
    </submittedName>
</protein>
<dbReference type="Pfam" id="PF02770">
    <property type="entry name" value="Acyl-CoA_dh_M"/>
    <property type="match status" value="1"/>
</dbReference>
<keyword evidence="5 6" id="KW-0560">Oxidoreductase</keyword>
<dbReference type="Gene3D" id="1.10.540.10">
    <property type="entry name" value="Acyl-CoA dehydrogenase/oxidase, N-terminal domain"/>
    <property type="match status" value="1"/>
</dbReference>
<dbReference type="GO" id="GO:0003995">
    <property type="term" value="F:acyl-CoA dehydrogenase activity"/>
    <property type="evidence" value="ECO:0007669"/>
    <property type="project" value="TreeGrafter"/>
</dbReference>
<evidence type="ECO:0000313" key="10">
    <source>
        <dbReference type="EMBL" id="AGL83303.1"/>
    </source>
</evidence>
<dbReference type="eggNOG" id="COG1960">
    <property type="taxonomic scope" value="Bacteria"/>
</dbReference>
<proteinExistence type="inferred from homology"/>
<dbReference type="Proteomes" id="UP000013940">
    <property type="component" value="Chromosome"/>
</dbReference>
<accession>A0A2C9EI21</accession>
<dbReference type="PANTHER" id="PTHR43884">
    <property type="entry name" value="ACYL-COA DEHYDROGENASE"/>
    <property type="match status" value="1"/>
</dbReference>
<dbReference type="RefSeq" id="WP_015634537.1">
    <property type="nucleotide sequence ID" value="NC_021237.1"/>
</dbReference>
<dbReference type="Pfam" id="PF00441">
    <property type="entry name" value="Acyl-CoA_dh_1"/>
    <property type="match status" value="1"/>
</dbReference>
<evidence type="ECO:0000256" key="3">
    <source>
        <dbReference type="ARBA" id="ARBA00022630"/>
    </source>
</evidence>
<dbReference type="SUPFAM" id="SSF47203">
    <property type="entry name" value="Acyl-CoA dehydrogenase C-terminal domain-like"/>
    <property type="match status" value="1"/>
</dbReference>
<dbReference type="CDD" id="cd00567">
    <property type="entry name" value="ACAD"/>
    <property type="match status" value="1"/>
</dbReference>
<dbReference type="KEGG" id="pprc:PFLCHA0_c15150"/>
<dbReference type="InterPro" id="IPR013786">
    <property type="entry name" value="AcylCoA_DH/ox_N"/>
</dbReference>
<name>A0A2C9EI21_PSEPH</name>
<evidence type="ECO:0000256" key="4">
    <source>
        <dbReference type="ARBA" id="ARBA00022827"/>
    </source>
</evidence>
<dbReference type="EMBL" id="CP003190">
    <property type="protein sequence ID" value="AGL83303.1"/>
    <property type="molecule type" value="Genomic_DNA"/>
</dbReference>
<dbReference type="InterPro" id="IPR009100">
    <property type="entry name" value="AcylCoA_DH/oxidase_NM_dom_sf"/>
</dbReference>
<comment type="similarity">
    <text evidence="2 6">Belongs to the acyl-CoA dehydrogenase family.</text>
</comment>
<dbReference type="InterPro" id="IPR046373">
    <property type="entry name" value="Acyl-CoA_Oxase/DH_mid-dom_sf"/>
</dbReference>
<evidence type="ECO:0000256" key="5">
    <source>
        <dbReference type="ARBA" id="ARBA00023002"/>
    </source>
</evidence>
<dbReference type="AlphaFoldDB" id="A0A2C9EI21"/>
<organism evidence="10 11">
    <name type="scientific">Pseudomonas protegens (strain DSM 19095 / LMG 27888 / CFBP 6595 / CHA0)</name>
    <dbReference type="NCBI Taxonomy" id="1124983"/>
    <lineage>
        <taxon>Bacteria</taxon>
        <taxon>Pseudomonadati</taxon>
        <taxon>Pseudomonadota</taxon>
        <taxon>Gammaproteobacteria</taxon>
        <taxon>Pseudomonadales</taxon>
        <taxon>Pseudomonadaceae</taxon>
        <taxon>Pseudomonas</taxon>
    </lineage>
</organism>
<feature type="domain" description="Acyl-CoA oxidase/dehydrogenase middle" evidence="8">
    <location>
        <begin position="125"/>
        <end position="198"/>
    </location>
</feature>
<feature type="domain" description="Acyl-CoA dehydrogenase/oxidase N-terminal" evidence="9">
    <location>
        <begin position="7"/>
        <end position="109"/>
    </location>
</feature>
<dbReference type="Gene3D" id="2.40.110.10">
    <property type="entry name" value="Butyryl-CoA Dehydrogenase, subunit A, domain 2"/>
    <property type="match status" value="1"/>
</dbReference>
<evidence type="ECO:0000313" key="11">
    <source>
        <dbReference type="Proteomes" id="UP000013940"/>
    </source>
</evidence>
<dbReference type="GeneID" id="57474497"/>
<keyword evidence="3 6" id="KW-0285">Flavoprotein</keyword>
<feature type="domain" description="Acyl-CoA dehydrogenase/oxidase C-terminal" evidence="7">
    <location>
        <begin position="228"/>
        <end position="353"/>
    </location>
</feature>
<evidence type="ECO:0000256" key="2">
    <source>
        <dbReference type="ARBA" id="ARBA00009347"/>
    </source>
</evidence>
<dbReference type="HOGENOM" id="CLU_018204_5_2_6"/>
<dbReference type="Gene3D" id="1.20.140.10">
    <property type="entry name" value="Butyryl-CoA Dehydrogenase, subunit A, domain 3"/>
    <property type="match status" value="1"/>
</dbReference>
<dbReference type="Pfam" id="PF02771">
    <property type="entry name" value="Acyl-CoA_dh_N"/>
    <property type="match status" value="1"/>
</dbReference>
<comment type="cofactor">
    <cofactor evidence="1 6">
        <name>FAD</name>
        <dbReference type="ChEBI" id="CHEBI:57692"/>
    </cofactor>
</comment>
<dbReference type="InterPro" id="IPR036250">
    <property type="entry name" value="AcylCo_DH-like_C"/>
</dbReference>
<reference evidence="11" key="1">
    <citation type="journal article" date="2014" name="Genome Announc.">
        <title>Full-genome sequence of the plant growth-promoting bacterium Pseudomonas protegens CHA0.</title>
        <authorList>
            <person name="Jousset A."/>
            <person name="Schuldes J."/>
            <person name="Keel C."/>
            <person name="Maurhofer M."/>
            <person name="Daniel R."/>
            <person name="Scheu S."/>
            <person name="Thuermer A."/>
        </authorList>
    </citation>
    <scope>NUCLEOTIDE SEQUENCE [LARGE SCALE GENOMIC DNA]</scope>
    <source>
        <strain evidence="11">DSM 19095 / LMG 27888 / CFBP 6595 / CHA0</strain>
    </source>
</reference>
<dbReference type="InterPro" id="IPR009075">
    <property type="entry name" value="AcylCo_DH/oxidase_C"/>
</dbReference>
<evidence type="ECO:0000259" key="9">
    <source>
        <dbReference type="Pfam" id="PF02771"/>
    </source>
</evidence>
<keyword evidence="4 6" id="KW-0274">FAD</keyword>
<dbReference type="SUPFAM" id="SSF56645">
    <property type="entry name" value="Acyl-CoA dehydrogenase NM domain-like"/>
    <property type="match status" value="1"/>
</dbReference>
<evidence type="ECO:0000256" key="1">
    <source>
        <dbReference type="ARBA" id="ARBA00001974"/>
    </source>
</evidence>
<dbReference type="InterPro" id="IPR037069">
    <property type="entry name" value="AcylCoA_DH/ox_N_sf"/>
</dbReference>
<gene>
    <name evidence="10" type="primary">yngJ1</name>
    <name evidence="10" type="ORF">PFLCHA0_c15150</name>
</gene>
<evidence type="ECO:0000256" key="6">
    <source>
        <dbReference type="RuleBase" id="RU362125"/>
    </source>
</evidence>
<dbReference type="EC" id="1.3.99.-" evidence="10"/>